<feature type="transmembrane region" description="Helical" evidence="2">
    <location>
        <begin position="329"/>
        <end position="351"/>
    </location>
</feature>
<keyword evidence="5" id="KW-1185">Reference proteome</keyword>
<feature type="region of interest" description="Disordered" evidence="1">
    <location>
        <begin position="127"/>
        <end position="273"/>
    </location>
</feature>
<accession>A0A542YK08</accession>
<gene>
    <name evidence="4" type="ORF">FB562_1527</name>
</gene>
<keyword evidence="2" id="KW-1133">Transmembrane helix</keyword>
<evidence type="ECO:0000313" key="4">
    <source>
        <dbReference type="EMBL" id="TQL48433.1"/>
    </source>
</evidence>
<dbReference type="InterPro" id="IPR018929">
    <property type="entry name" value="DUF2510"/>
</dbReference>
<evidence type="ECO:0000313" key="5">
    <source>
        <dbReference type="Proteomes" id="UP000317998"/>
    </source>
</evidence>
<keyword evidence="2" id="KW-0812">Transmembrane</keyword>
<reference evidence="4 5" key="1">
    <citation type="submission" date="2019-06" db="EMBL/GenBank/DDBJ databases">
        <title>Sequencing the genomes of 1000 actinobacteria strains.</title>
        <authorList>
            <person name="Klenk H.-P."/>
        </authorList>
    </citation>
    <scope>NUCLEOTIDE SEQUENCE [LARGE SCALE GENOMIC DNA]</scope>
    <source>
        <strain evidence="4 5">DSM 26477</strain>
    </source>
</reference>
<evidence type="ECO:0000259" key="3">
    <source>
        <dbReference type="Pfam" id="PF10708"/>
    </source>
</evidence>
<feature type="compositionally biased region" description="Basic and acidic residues" evidence="1">
    <location>
        <begin position="84"/>
        <end position="99"/>
    </location>
</feature>
<comment type="caution">
    <text evidence="4">The sequence shown here is derived from an EMBL/GenBank/DDBJ whole genome shotgun (WGS) entry which is preliminary data.</text>
</comment>
<organism evidence="4 5">
    <name type="scientific">Homoserinimonas aerilata</name>
    <dbReference type="NCBI Taxonomy" id="1162970"/>
    <lineage>
        <taxon>Bacteria</taxon>
        <taxon>Bacillati</taxon>
        <taxon>Actinomycetota</taxon>
        <taxon>Actinomycetes</taxon>
        <taxon>Micrococcales</taxon>
        <taxon>Microbacteriaceae</taxon>
        <taxon>Homoserinimonas</taxon>
    </lineage>
</organism>
<proteinExistence type="predicted"/>
<sequence length="500" mass="54817">MLIQFYWGKNACTWPISVVRTEERVSALLEDETVTVPAGWYPDPMGLPQLRWWDNHSWTEFTSAARTPLIMQDQPPLAYADDDLPSRRSQREQRDREEQYVRLATEGAAEQPPMSKAELISTLRQLEPPKPQHIERNQPSPFGSQDEQDRMAREQAQAAQQAAAQEHFAREQAAQQQREAQFRAQQQAAAQARAAQQAAEEQARAAQQGFGAAPEADPFAEFISPSAPQEPRPARSSVNYSDGPSFPQAPASEPGFAAAGQSGYGGNPSAQYVPQDAEYGRRTEYARPQRRITDPSQQIYTPAAWAIAIIPLVQMVIILLGVSSGAAAIPVWVPALIMGLPYVASIVLAYFDHKALLQAGHRAPAHWAWAFLTPLVYLIVRSVATNREFGKGMTPVLIWASLAILQVLSIVAVPGILIAAVPDVFKAEVEQSITDDAAIVGTALDVTCPNPAVQIGVQFTCLGVTQTGNQVEINVSLQRANGWIDWRVDSQVWQSGALTK</sequence>
<dbReference type="Pfam" id="PF10708">
    <property type="entry name" value="DUF2510"/>
    <property type="match status" value="1"/>
</dbReference>
<feature type="region of interest" description="Disordered" evidence="1">
    <location>
        <begin position="70"/>
        <end position="99"/>
    </location>
</feature>
<feature type="compositionally biased region" description="Low complexity" evidence="1">
    <location>
        <begin position="154"/>
        <end position="213"/>
    </location>
</feature>
<feature type="domain" description="DUF2510" evidence="3">
    <location>
        <begin position="38"/>
        <end position="68"/>
    </location>
</feature>
<dbReference type="AlphaFoldDB" id="A0A542YK08"/>
<keyword evidence="2" id="KW-0472">Membrane</keyword>
<dbReference type="EMBL" id="VFOM01000001">
    <property type="protein sequence ID" value="TQL48433.1"/>
    <property type="molecule type" value="Genomic_DNA"/>
</dbReference>
<evidence type="ECO:0000256" key="2">
    <source>
        <dbReference type="SAM" id="Phobius"/>
    </source>
</evidence>
<name>A0A542YK08_9MICO</name>
<dbReference type="Proteomes" id="UP000317998">
    <property type="component" value="Unassembled WGS sequence"/>
</dbReference>
<feature type="transmembrane region" description="Helical" evidence="2">
    <location>
        <begin position="396"/>
        <end position="421"/>
    </location>
</feature>
<feature type="transmembrane region" description="Helical" evidence="2">
    <location>
        <begin position="299"/>
        <end position="322"/>
    </location>
</feature>
<evidence type="ECO:0000256" key="1">
    <source>
        <dbReference type="SAM" id="MobiDB-lite"/>
    </source>
</evidence>
<feature type="transmembrane region" description="Helical" evidence="2">
    <location>
        <begin position="366"/>
        <end position="384"/>
    </location>
</feature>
<protein>
    <submittedName>
        <fullName evidence="4">Uncharacterized protein DUF2510</fullName>
    </submittedName>
</protein>